<dbReference type="Proteomes" id="UP000198924">
    <property type="component" value="Unassembled WGS sequence"/>
</dbReference>
<dbReference type="EMBL" id="FOSH01000003">
    <property type="protein sequence ID" value="SFJ97399.1"/>
    <property type="molecule type" value="Genomic_DNA"/>
</dbReference>
<name>A0A1I3VQJ3_9GAMM</name>
<evidence type="ECO:0000313" key="2">
    <source>
        <dbReference type="EMBL" id="SFJ97399.1"/>
    </source>
</evidence>
<organism evidence="2 3">
    <name type="scientific">Methylophaga sulfidovorans</name>
    <dbReference type="NCBI Taxonomy" id="45496"/>
    <lineage>
        <taxon>Bacteria</taxon>
        <taxon>Pseudomonadati</taxon>
        <taxon>Pseudomonadota</taxon>
        <taxon>Gammaproteobacteria</taxon>
        <taxon>Thiotrichales</taxon>
        <taxon>Piscirickettsiaceae</taxon>
        <taxon>Methylophaga</taxon>
    </lineage>
</organism>
<protein>
    <recommendedName>
        <fullName evidence="4">HdeA/HdeB family protein</fullName>
    </recommendedName>
</protein>
<feature type="chain" id="PRO_5011727714" description="HdeA/HdeB family protein" evidence="1">
    <location>
        <begin position="19"/>
        <end position="99"/>
    </location>
</feature>
<accession>A0A1I3VQJ3</accession>
<sequence>MKKVSIVCFMLFSAMAHADELTIEQTCEGWSNKAAKFMEVRQNNVPIYDALKMTVGNYSRGLMLRAYNQAVADEESKKQAVIDNFAEMIEDECLKGQSE</sequence>
<proteinExistence type="predicted"/>
<feature type="signal peptide" evidence="1">
    <location>
        <begin position="1"/>
        <end position="18"/>
    </location>
</feature>
<dbReference type="RefSeq" id="WP_091711789.1">
    <property type="nucleotide sequence ID" value="NZ_FOSH01000003.1"/>
</dbReference>
<reference evidence="3" key="1">
    <citation type="submission" date="2016-10" db="EMBL/GenBank/DDBJ databases">
        <authorList>
            <person name="Varghese N."/>
            <person name="Submissions S."/>
        </authorList>
    </citation>
    <scope>NUCLEOTIDE SEQUENCE [LARGE SCALE GENOMIC DNA]</scope>
    <source>
        <strain evidence="3">DSM 11578</strain>
    </source>
</reference>
<evidence type="ECO:0000256" key="1">
    <source>
        <dbReference type="SAM" id="SignalP"/>
    </source>
</evidence>
<dbReference type="OrthoDB" id="5609370at2"/>
<evidence type="ECO:0008006" key="4">
    <source>
        <dbReference type="Google" id="ProtNLM"/>
    </source>
</evidence>
<dbReference type="AlphaFoldDB" id="A0A1I3VQJ3"/>
<keyword evidence="1" id="KW-0732">Signal</keyword>
<gene>
    <name evidence="2" type="ORF">SAMN04488079_103164</name>
</gene>
<keyword evidence="3" id="KW-1185">Reference proteome</keyword>
<evidence type="ECO:0000313" key="3">
    <source>
        <dbReference type="Proteomes" id="UP000198924"/>
    </source>
</evidence>